<organism evidence="1 2">
    <name type="scientific">Amycolatopsis samaneae</name>
    <dbReference type="NCBI Taxonomy" id="664691"/>
    <lineage>
        <taxon>Bacteria</taxon>
        <taxon>Bacillati</taxon>
        <taxon>Actinomycetota</taxon>
        <taxon>Actinomycetes</taxon>
        <taxon>Pseudonocardiales</taxon>
        <taxon>Pseudonocardiaceae</taxon>
        <taxon>Amycolatopsis</taxon>
    </lineage>
</organism>
<sequence>MNEFPEIDTFLDVDDVLARITAEQDAMLVAEERAAVFERKAG</sequence>
<evidence type="ECO:0000313" key="2">
    <source>
        <dbReference type="Proteomes" id="UP001597419"/>
    </source>
</evidence>
<reference evidence="2" key="1">
    <citation type="journal article" date="2019" name="Int. J. Syst. Evol. Microbiol.">
        <title>The Global Catalogue of Microorganisms (GCM) 10K type strain sequencing project: providing services to taxonomists for standard genome sequencing and annotation.</title>
        <authorList>
            <consortium name="The Broad Institute Genomics Platform"/>
            <consortium name="The Broad Institute Genome Sequencing Center for Infectious Disease"/>
            <person name="Wu L."/>
            <person name="Ma J."/>
        </authorList>
    </citation>
    <scope>NUCLEOTIDE SEQUENCE [LARGE SCALE GENOMIC DNA]</scope>
    <source>
        <strain evidence="2">CGMCC 4.7643</strain>
    </source>
</reference>
<dbReference type="EMBL" id="JBHUKU010000014">
    <property type="protein sequence ID" value="MFD2461589.1"/>
    <property type="molecule type" value="Genomic_DNA"/>
</dbReference>
<name>A0ABW5GLA7_9PSEU</name>
<gene>
    <name evidence="1" type="ORF">ACFSYJ_23490</name>
</gene>
<keyword evidence="2" id="KW-1185">Reference proteome</keyword>
<dbReference type="RefSeq" id="WP_345390096.1">
    <property type="nucleotide sequence ID" value="NZ_BAABHG010000004.1"/>
</dbReference>
<dbReference type="Proteomes" id="UP001597419">
    <property type="component" value="Unassembled WGS sequence"/>
</dbReference>
<protein>
    <submittedName>
        <fullName evidence="1">Uncharacterized protein</fullName>
    </submittedName>
</protein>
<comment type="caution">
    <text evidence="1">The sequence shown here is derived from an EMBL/GenBank/DDBJ whole genome shotgun (WGS) entry which is preliminary data.</text>
</comment>
<proteinExistence type="predicted"/>
<accession>A0ABW5GLA7</accession>
<evidence type="ECO:0000313" key="1">
    <source>
        <dbReference type="EMBL" id="MFD2461589.1"/>
    </source>
</evidence>